<proteinExistence type="predicted"/>
<evidence type="ECO:0000313" key="4">
    <source>
        <dbReference type="Proteomes" id="UP000001064"/>
    </source>
</evidence>
<reference evidence="4" key="1">
    <citation type="journal article" date="2011" name="Genome Biol.">
        <title>Comparative genomics of the social amoebae Dictyostelium discoideum and Dictyostelium purpureum.</title>
        <authorList>
            <consortium name="US DOE Joint Genome Institute (JGI-PGF)"/>
            <person name="Sucgang R."/>
            <person name="Kuo A."/>
            <person name="Tian X."/>
            <person name="Salerno W."/>
            <person name="Parikh A."/>
            <person name="Feasley C.L."/>
            <person name="Dalin E."/>
            <person name="Tu H."/>
            <person name="Huang E."/>
            <person name="Barry K."/>
            <person name="Lindquist E."/>
            <person name="Shapiro H."/>
            <person name="Bruce D."/>
            <person name="Schmutz J."/>
            <person name="Salamov A."/>
            <person name="Fey P."/>
            <person name="Gaudet P."/>
            <person name="Anjard C."/>
            <person name="Babu M.M."/>
            <person name="Basu S."/>
            <person name="Bushmanova Y."/>
            <person name="van der Wel H."/>
            <person name="Katoh-Kurasawa M."/>
            <person name="Dinh C."/>
            <person name="Coutinho P.M."/>
            <person name="Saito T."/>
            <person name="Elias M."/>
            <person name="Schaap P."/>
            <person name="Kay R.R."/>
            <person name="Henrissat B."/>
            <person name="Eichinger L."/>
            <person name="Rivero F."/>
            <person name="Putnam N.H."/>
            <person name="West C.M."/>
            <person name="Loomis W.F."/>
            <person name="Chisholm R.L."/>
            <person name="Shaulsky G."/>
            <person name="Strassmann J.E."/>
            <person name="Queller D.C."/>
            <person name="Kuspa A."/>
            <person name="Grigoriev I.V."/>
        </authorList>
    </citation>
    <scope>NUCLEOTIDE SEQUENCE [LARGE SCALE GENOMIC DNA]</scope>
    <source>
        <strain evidence="4">QSDP1</strain>
    </source>
</reference>
<dbReference type="EMBL" id="GL871576">
    <property type="protein sequence ID" value="EGC28648.1"/>
    <property type="molecule type" value="Genomic_DNA"/>
</dbReference>
<dbReference type="VEuPathDB" id="AmoebaDB:DICPUDRAFT_159896"/>
<gene>
    <name evidence="3" type="ORF">DICPUDRAFT_159896</name>
</gene>
<sequence length="1040" mass="120549">MDFDNTHSQVSYFVLLSLYALTLQQLQNHTEKSTSSQIKKCSETPQINNISVASNGSPVKNIVDGVSEFYFHTTYIRYFMEAHNCFLKIDEKLIIDGNKYQSIISQALSSTLDFKSGFSLFNAKSFYKLLSLDACKSKLLIYEINKDSNNNSIDNNNTKNNNNNNNDNNNKNNNETDNSNLKAISDEELSEGLIIDLETIKDLLNKSPPRNSKENSPNNSYNKKRTLSEKECENKIINNTPTPKVLKSSENSSPNQNLVINNTKNFDIQNNNNNLETKDNNNGKDINNNNITIKNDNNHVNTCNINKISNNNVILVEENDHGSQQNSPKESQTQPFLTPTLSPPQSPSHKPKVPQTTPPLLSSPHFQNPYPVLHPQYHQYHQQFQKHIIHQQELLQKNQQYLYMQQTNNNMNNISYTNNNYNINNKFNNYNHLSYIEEEIKKLNVREMFKRYEKAILNTHNFFNIFNRIDHNEEVFLKLAIPLSREYTRFMLLMAIDTIYKSVEIDIFNNYINGERISLQPPPLIEKFLTIHLINNGDYNKFCRLIFKQFPSNIISHLHPDLIILNDQNAVSEEKTIQRKRYEKTLYLYNTFFNNITKNNNFNNNNNNNHHNNNSLKMNIKLFNSNFFSDANKHQFKDPFKDATDSEKEKKQNEKRSTIPCLPTILSMSKKENQNISSNVNIVKNSIKLLNKTNSEAVKEGSPIAVNNHKNSMEIQNKTNSDADEEGSPIAVNDQLKKRRNWQRSLSDLQMNNYNTMVSFNYIYDFDQKPCGCLLCKNNYTIPVNTHVLTILKVVIYILVEYKNQRATPRKSSTNIPTANADVDQNTSKQYQSQTDDIHEYAHLMFIREYLAVHRAIFNLSPYEKEKNLINSTLNSNQIVFKSGMDVFGARGFYKLNENKSAQFFLENLLNKKNEIKNKDNNSVVKSNNEGNNLNLIRKKLDENNQEIQPSYEVKTNLTVNNSYKGKRKPSSEPSSDDLSCAPVIKDLNTTYYNSYEMNIRYQNSKIRHNTNHSKVNLSLDINFMEDRTFSLRSILNDCF</sequence>
<evidence type="ECO:0000256" key="1">
    <source>
        <dbReference type="SAM" id="MobiDB-lite"/>
    </source>
</evidence>
<dbReference type="AlphaFoldDB" id="F1A582"/>
<dbReference type="GeneID" id="10510553"/>
<name>F1A582_DICPU</name>
<feature type="region of interest" description="Disordered" evidence="1">
    <location>
        <begin position="638"/>
        <end position="657"/>
    </location>
</feature>
<feature type="signal peptide" evidence="2">
    <location>
        <begin position="1"/>
        <end position="24"/>
    </location>
</feature>
<evidence type="ECO:0000256" key="2">
    <source>
        <dbReference type="SAM" id="SignalP"/>
    </source>
</evidence>
<evidence type="ECO:0008006" key="5">
    <source>
        <dbReference type="Google" id="ProtNLM"/>
    </source>
</evidence>
<dbReference type="Proteomes" id="UP000001064">
    <property type="component" value="Unassembled WGS sequence"/>
</dbReference>
<feature type="region of interest" description="Disordered" evidence="1">
    <location>
        <begin position="319"/>
        <end position="361"/>
    </location>
</feature>
<feature type="region of interest" description="Disordered" evidence="1">
    <location>
        <begin position="204"/>
        <end position="256"/>
    </location>
</feature>
<feature type="region of interest" description="Disordered" evidence="1">
    <location>
        <begin position="810"/>
        <end position="829"/>
    </location>
</feature>
<feature type="compositionally biased region" description="Polar residues" evidence="1">
    <location>
        <begin position="236"/>
        <end position="256"/>
    </location>
</feature>
<evidence type="ECO:0000313" key="3">
    <source>
        <dbReference type="EMBL" id="EGC28648.1"/>
    </source>
</evidence>
<protein>
    <recommendedName>
        <fullName evidence="5">RGS domain-containing protein</fullName>
    </recommendedName>
</protein>
<dbReference type="InParanoid" id="F1A582"/>
<dbReference type="KEGG" id="dpp:DICPUDRAFT_159896"/>
<feature type="region of interest" description="Disordered" evidence="1">
    <location>
        <begin position="264"/>
        <end position="283"/>
    </location>
</feature>
<feature type="chain" id="PRO_5003263110" description="RGS domain-containing protein" evidence="2">
    <location>
        <begin position="25"/>
        <end position="1040"/>
    </location>
</feature>
<accession>F1A582</accession>
<feature type="compositionally biased region" description="Polar residues" evidence="1">
    <location>
        <begin position="322"/>
        <end position="331"/>
    </location>
</feature>
<feature type="compositionally biased region" description="Polar residues" evidence="1">
    <location>
        <begin position="208"/>
        <end position="221"/>
    </location>
</feature>
<keyword evidence="4" id="KW-1185">Reference proteome</keyword>
<dbReference type="RefSeq" id="XP_003294826.1">
    <property type="nucleotide sequence ID" value="XM_003294778.1"/>
</dbReference>
<feature type="region of interest" description="Disordered" evidence="1">
    <location>
        <begin position="150"/>
        <end position="179"/>
    </location>
</feature>
<keyword evidence="2" id="KW-0732">Signal</keyword>
<organism evidence="3 4">
    <name type="scientific">Dictyostelium purpureum</name>
    <name type="common">Slime mold</name>
    <dbReference type="NCBI Taxonomy" id="5786"/>
    <lineage>
        <taxon>Eukaryota</taxon>
        <taxon>Amoebozoa</taxon>
        <taxon>Evosea</taxon>
        <taxon>Eumycetozoa</taxon>
        <taxon>Dictyostelia</taxon>
        <taxon>Dictyosteliales</taxon>
        <taxon>Dictyosteliaceae</taxon>
        <taxon>Dictyostelium</taxon>
    </lineage>
</organism>